<sequence>MKFFTIIAVVCYLFVVSNCLPTLPSLSNTELINQCSQEKGVSLEVANQLVRHQKQASTQNEKCLLSCYLKESGYYVNGKVDSGKMFDFHKQLLPAEQQEELERIFKECVNSLDYTKGECQVAYDAYRCAQPNKSQMSQFFVV</sequence>
<feature type="chain" id="PRO_5001516190" evidence="2">
    <location>
        <begin position="20"/>
        <end position="142"/>
    </location>
</feature>
<dbReference type="Pfam" id="PF01395">
    <property type="entry name" value="PBP_GOBP"/>
    <property type="match status" value="1"/>
</dbReference>
<dbReference type="Gene3D" id="1.10.238.20">
    <property type="entry name" value="Pheromone/general odorant binding protein domain"/>
    <property type="match status" value="1"/>
</dbReference>
<dbReference type="SMART" id="SM00708">
    <property type="entry name" value="PhBP"/>
    <property type="match status" value="1"/>
</dbReference>
<proteinExistence type="evidence at transcript level"/>
<dbReference type="AlphaFoldDB" id="A0A023FAQ4"/>
<dbReference type="PANTHER" id="PTHR11857">
    <property type="entry name" value="ODORANT BINDING PROTEIN-RELATED"/>
    <property type="match status" value="1"/>
</dbReference>
<name>A0A023FAQ4_TRIIF</name>
<dbReference type="InterPro" id="IPR006170">
    <property type="entry name" value="PBP/GOBP"/>
</dbReference>
<keyword evidence="1 2" id="KW-0732">Signal</keyword>
<dbReference type="SUPFAM" id="SSF47565">
    <property type="entry name" value="Insect pheromone/odorant-binding proteins"/>
    <property type="match status" value="1"/>
</dbReference>
<feature type="signal peptide" evidence="2">
    <location>
        <begin position="1"/>
        <end position="19"/>
    </location>
</feature>
<dbReference type="EMBL" id="GBBI01000121">
    <property type="protein sequence ID" value="JAC18591.1"/>
    <property type="molecule type" value="mRNA"/>
</dbReference>
<accession>A0A023FAQ4</accession>
<dbReference type="InterPro" id="IPR036728">
    <property type="entry name" value="PBP_GOBP_sf"/>
</dbReference>
<organism evidence="3">
    <name type="scientific">Triatoma infestans</name>
    <name type="common">Assassin bug</name>
    <dbReference type="NCBI Taxonomy" id="30076"/>
    <lineage>
        <taxon>Eukaryota</taxon>
        <taxon>Metazoa</taxon>
        <taxon>Ecdysozoa</taxon>
        <taxon>Arthropoda</taxon>
        <taxon>Hexapoda</taxon>
        <taxon>Insecta</taxon>
        <taxon>Pterygota</taxon>
        <taxon>Neoptera</taxon>
        <taxon>Paraneoptera</taxon>
        <taxon>Hemiptera</taxon>
        <taxon>Heteroptera</taxon>
        <taxon>Panheteroptera</taxon>
        <taxon>Cimicomorpha</taxon>
        <taxon>Reduviidae</taxon>
        <taxon>Triatominae</taxon>
        <taxon>Triatoma</taxon>
    </lineage>
</organism>
<reference evidence="3" key="1">
    <citation type="journal article" date="2014" name="PLoS Negl. Trop. Dis.">
        <title>An updated insight into the Sialotranscriptome of Triatoma infestans: developmental stage and geographic variations.</title>
        <authorList>
            <person name="Schwarz A."/>
            <person name="Medrano-Mercado N."/>
            <person name="Schaub G.A."/>
            <person name="Struchiner C.J."/>
            <person name="Bargues M.D."/>
            <person name="Levy M.Z."/>
            <person name="Ribeiro J.M."/>
        </authorList>
    </citation>
    <scope>NUCLEOTIDE SEQUENCE</scope>
    <source>
        <strain evidence="3">Chile</strain>
        <tissue evidence="3">Salivary glands</tissue>
    </source>
</reference>
<dbReference type="CDD" id="cd23992">
    <property type="entry name" value="PBP_GOBP"/>
    <property type="match status" value="1"/>
</dbReference>
<evidence type="ECO:0000313" key="3">
    <source>
        <dbReference type="EMBL" id="JAC18591.1"/>
    </source>
</evidence>
<dbReference type="GO" id="GO:0005549">
    <property type="term" value="F:odorant binding"/>
    <property type="evidence" value="ECO:0007669"/>
    <property type="project" value="InterPro"/>
</dbReference>
<evidence type="ECO:0000256" key="2">
    <source>
        <dbReference type="SAM" id="SignalP"/>
    </source>
</evidence>
<protein>
    <submittedName>
        <fullName evidence="3">Putative pbp/gobp family</fullName>
    </submittedName>
</protein>
<dbReference type="GO" id="GO:0005615">
    <property type="term" value="C:extracellular space"/>
    <property type="evidence" value="ECO:0007669"/>
    <property type="project" value="TreeGrafter"/>
</dbReference>
<evidence type="ECO:0000256" key="1">
    <source>
        <dbReference type="ARBA" id="ARBA00022729"/>
    </source>
</evidence>
<dbReference type="GO" id="GO:0007608">
    <property type="term" value="P:sensory perception of smell"/>
    <property type="evidence" value="ECO:0007669"/>
    <property type="project" value="TreeGrafter"/>
</dbReference>